<keyword evidence="1" id="KW-0472">Membrane</keyword>
<sequence>MDSWKGHNYYTRNATKQLELMNLSTVEWGIAWLPPNLVAIPYAKNDSIVAQYPENTTFIENVGKATTGDRATEKIVFGVTSGIVLFFVILWLLSGEFKLRDQPKRIRVSSVLSESDDGVQFMSFANFEKKLQKYYSPIRTEVELQDNVNVRRPTHGLRAEDVEAVTNLLKQMFHLDRGIWSRQHIHSGENHEILNRNARLRSNAIWDEVKRTVCGWQEDLDNETTQLGNAEAKHMEHIFELFRRDQNGGSRYRV</sequence>
<reference evidence="2" key="2">
    <citation type="submission" date="2020-11" db="EMBL/GenBank/DDBJ databases">
        <title>Whole genome sequencing of Colletotrichum sp.</title>
        <authorList>
            <person name="Li H."/>
        </authorList>
    </citation>
    <scope>NUCLEOTIDE SEQUENCE</scope>
    <source>
        <strain evidence="2">CkLH20</strain>
    </source>
</reference>
<evidence type="ECO:0000256" key="1">
    <source>
        <dbReference type="SAM" id="Phobius"/>
    </source>
</evidence>
<accession>A0A9P6LJU5</accession>
<organism evidence="2 3">
    <name type="scientific">Colletotrichum karsti</name>
    <dbReference type="NCBI Taxonomy" id="1095194"/>
    <lineage>
        <taxon>Eukaryota</taxon>
        <taxon>Fungi</taxon>
        <taxon>Dikarya</taxon>
        <taxon>Ascomycota</taxon>
        <taxon>Pezizomycotina</taxon>
        <taxon>Sordariomycetes</taxon>
        <taxon>Hypocreomycetidae</taxon>
        <taxon>Glomerellales</taxon>
        <taxon>Glomerellaceae</taxon>
        <taxon>Colletotrichum</taxon>
        <taxon>Colletotrichum boninense species complex</taxon>
    </lineage>
</organism>
<dbReference type="OrthoDB" id="5223630at2759"/>
<dbReference type="Proteomes" id="UP000781932">
    <property type="component" value="Unassembled WGS sequence"/>
</dbReference>
<name>A0A9P6LJU5_9PEZI</name>
<keyword evidence="1" id="KW-1133">Transmembrane helix</keyword>
<keyword evidence="3" id="KW-1185">Reference proteome</keyword>
<evidence type="ECO:0000313" key="3">
    <source>
        <dbReference type="Proteomes" id="UP000781932"/>
    </source>
</evidence>
<dbReference type="RefSeq" id="XP_038744997.1">
    <property type="nucleotide sequence ID" value="XM_038889634.1"/>
</dbReference>
<dbReference type="GeneID" id="62162708"/>
<keyword evidence="1" id="KW-0812">Transmembrane</keyword>
<protein>
    <submittedName>
        <fullName evidence="2">Uncharacterized protein</fullName>
    </submittedName>
</protein>
<dbReference type="AlphaFoldDB" id="A0A9P6LJU5"/>
<proteinExistence type="predicted"/>
<reference evidence="2" key="1">
    <citation type="submission" date="2020-03" db="EMBL/GenBank/DDBJ databases">
        <authorList>
            <person name="He L."/>
        </authorList>
    </citation>
    <scope>NUCLEOTIDE SEQUENCE</scope>
    <source>
        <strain evidence="2">CkLH20</strain>
    </source>
</reference>
<evidence type="ECO:0000313" key="2">
    <source>
        <dbReference type="EMBL" id="KAF9875536.1"/>
    </source>
</evidence>
<gene>
    <name evidence="2" type="ORF">CkaCkLH20_06917</name>
</gene>
<dbReference type="EMBL" id="JAATWM020000021">
    <property type="protein sequence ID" value="KAF9875536.1"/>
    <property type="molecule type" value="Genomic_DNA"/>
</dbReference>
<comment type="caution">
    <text evidence="2">The sequence shown here is derived from an EMBL/GenBank/DDBJ whole genome shotgun (WGS) entry which is preliminary data.</text>
</comment>
<feature type="transmembrane region" description="Helical" evidence="1">
    <location>
        <begin position="75"/>
        <end position="94"/>
    </location>
</feature>